<sequence length="77" mass="8164">MIRRALAAAAVAATALVALPTAPAQAQPCAIDYHCITTYYSDAAHTTVIGVREEACDGTLYVWGGRSAYVDLYRSPC</sequence>
<reference evidence="3" key="1">
    <citation type="journal article" date="2019" name="Int. J. Syst. Evol. Microbiol.">
        <title>The Global Catalogue of Microorganisms (GCM) 10K type strain sequencing project: providing services to taxonomists for standard genome sequencing and annotation.</title>
        <authorList>
            <consortium name="The Broad Institute Genomics Platform"/>
            <consortium name="The Broad Institute Genome Sequencing Center for Infectious Disease"/>
            <person name="Wu L."/>
            <person name="Ma J."/>
        </authorList>
    </citation>
    <scope>NUCLEOTIDE SEQUENCE [LARGE SCALE GENOMIC DNA]</scope>
    <source>
        <strain evidence="3">CGMCC 1.15399</strain>
    </source>
</reference>
<keyword evidence="3" id="KW-1185">Reference proteome</keyword>
<protein>
    <submittedName>
        <fullName evidence="2">DUF6289 family protein</fullName>
    </submittedName>
</protein>
<accession>A0ABW4GNE8</accession>
<gene>
    <name evidence="2" type="ORF">ACFSJ0_43215</name>
</gene>
<feature type="signal peptide" evidence="1">
    <location>
        <begin position="1"/>
        <end position="26"/>
    </location>
</feature>
<evidence type="ECO:0000256" key="1">
    <source>
        <dbReference type="SAM" id="SignalP"/>
    </source>
</evidence>
<feature type="chain" id="PRO_5046361618" evidence="1">
    <location>
        <begin position="27"/>
        <end position="77"/>
    </location>
</feature>
<proteinExistence type="predicted"/>
<name>A0ABW4GNE8_9ACTN</name>
<organism evidence="2 3">
    <name type="scientific">Nonomuraea guangzhouensis</name>
    <dbReference type="NCBI Taxonomy" id="1291555"/>
    <lineage>
        <taxon>Bacteria</taxon>
        <taxon>Bacillati</taxon>
        <taxon>Actinomycetota</taxon>
        <taxon>Actinomycetes</taxon>
        <taxon>Streptosporangiales</taxon>
        <taxon>Streptosporangiaceae</taxon>
        <taxon>Nonomuraea</taxon>
    </lineage>
</organism>
<dbReference type="Pfam" id="PF19806">
    <property type="entry name" value="DUF6289"/>
    <property type="match status" value="1"/>
</dbReference>
<keyword evidence="1" id="KW-0732">Signal</keyword>
<dbReference type="Proteomes" id="UP001597097">
    <property type="component" value="Unassembled WGS sequence"/>
</dbReference>
<comment type="caution">
    <text evidence="2">The sequence shown here is derived from an EMBL/GenBank/DDBJ whole genome shotgun (WGS) entry which is preliminary data.</text>
</comment>
<evidence type="ECO:0000313" key="3">
    <source>
        <dbReference type="Proteomes" id="UP001597097"/>
    </source>
</evidence>
<evidence type="ECO:0000313" key="2">
    <source>
        <dbReference type="EMBL" id="MFD1543914.1"/>
    </source>
</evidence>
<dbReference type="EMBL" id="JBHUCM010000042">
    <property type="protein sequence ID" value="MFD1543914.1"/>
    <property type="molecule type" value="Genomic_DNA"/>
</dbReference>
<dbReference type="RefSeq" id="WP_219535013.1">
    <property type="nucleotide sequence ID" value="NZ_JAHKRM010000024.1"/>
</dbReference>
<dbReference type="InterPro" id="IPR046256">
    <property type="entry name" value="DUF6289"/>
</dbReference>